<evidence type="ECO:0000313" key="2">
    <source>
        <dbReference type="Proteomes" id="UP001645859"/>
    </source>
</evidence>
<dbReference type="RefSeq" id="WP_202343994.1">
    <property type="nucleotide sequence ID" value="NZ_BAAAPI010000008.1"/>
</dbReference>
<comment type="caution">
    <text evidence="1">The sequence shown here is derived from an EMBL/GenBank/DDBJ whole genome shotgun (WGS) entry which is preliminary data.</text>
</comment>
<name>A0ABS1SFV7_9MICO</name>
<gene>
    <name evidence="1" type="ORF">D3230_05495</name>
</gene>
<evidence type="ECO:0000313" key="1">
    <source>
        <dbReference type="EMBL" id="MBL3678751.1"/>
    </source>
</evidence>
<dbReference type="Proteomes" id="UP001645859">
    <property type="component" value="Unassembled WGS sequence"/>
</dbReference>
<accession>A0ABS1SFV7</accession>
<dbReference type="EMBL" id="QYAC01000002">
    <property type="protein sequence ID" value="MBL3678751.1"/>
    <property type="molecule type" value="Genomic_DNA"/>
</dbReference>
<evidence type="ECO:0008006" key="3">
    <source>
        <dbReference type="Google" id="ProtNLM"/>
    </source>
</evidence>
<organism evidence="1 2">
    <name type="scientific">Leucobacter chromiireducens subsp. solipictus</name>
    <dbReference type="NCBI Taxonomy" id="398235"/>
    <lineage>
        <taxon>Bacteria</taxon>
        <taxon>Bacillati</taxon>
        <taxon>Actinomycetota</taxon>
        <taxon>Actinomycetes</taxon>
        <taxon>Micrococcales</taxon>
        <taxon>Microbacteriaceae</taxon>
        <taxon>Leucobacter</taxon>
    </lineage>
</organism>
<sequence length="137" mass="15033">MRARSLRVPLLLLIIFSLFMPSFWMIDIMQAQGALRDPDPTQLTLRFDESRSKQETLEDADVDALLEQAAFAPVDEIDEPDGVMTVLAPAFGPGSAIAALEIRLPALTAGELHRITRCVLPPDPFREVPTTPPLIAA</sequence>
<protein>
    <recommendedName>
        <fullName evidence="3">ABC transporter permease</fullName>
    </recommendedName>
</protein>
<reference evidence="1 2" key="1">
    <citation type="submission" date="2018-09" db="EMBL/GenBank/DDBJ databases">
        <title>Comparative genomics of Leucobacter spp.</title>
        <authorList>
            <person name="Reis A.C."/>
            <person name="Kolvenbach B.A."/>
            <person name="Corvini P.F.X."/>
            <person name="Nunes O.C."/>
        </authorList>
    </citation>
    <scope>NUCLEOTIDE SEQUENCE [LARGE SCALE GENOMIC DNA]</scope>
    <source>
        <strain evidence="1 2">TAN 31504</strain>
    </source>
</reference>
<keyword evidence="2" id="KW-1185">Reference proteome</keyword>
<proteinExistence type="predicted"/>